<comment type="catalytic activity">
    <reaction evidence="1">
        <text>Hydrolysis of (1-&gt;4)-beta-linkages between N-acetylmuramic acid and N-acetyl-D-glucosamine residues in a peptidoglycan and between N-acetyl-D-glucosamine residues in chitodextrins.</text>
        <dbReference type="EC" id="3.2.1.17"/>
    </reaction>
</comment>
<reference evidence="9" key="2">
    <citation type="submission" date="2025-09" db="UniProtKB">
        <authorList>
            <consortium name="Ensembl"/>
        </authorList>
    </citation>
    <scope>IDENTIFICATION</scope>
</reference>
<dbReference type="PRINTS" id="PR00135">
    <property type="entry name" value="LYZLACT"/>
</dbReference>
<evidence type="ECO:0000256" key="5">
    <source>
        <dbReference type="ARBA" id="ARBA00022801"/>
    </source>
</evidence>
<dbReference type="PROSITE" id="PS51348">
    <property type="entry name" value="GLYCOSYL_HYDROL_F22_2"/>
    <property type="match status" value="1"/>
</dbReference>
<comment type="similarity">
    <text evidence="8">Belongs to the glycosyl hydrolase 22 family.</text>
</comment>
<dbReference type="SMART" id="SM00263">
    <property type="entry name" value="LYZ1"/>
    <property type="match status" value="1"/>
</dbReference>
<dbReference type="EC" id="3.2.1.17" evidence="2"/>
<evidence type="ECO:0000256" key="3">
    <source>
        <dbReference type="ARBA" id="ARBA00022529"/>
    </source>
</evidence>
<dbReference type="GO" id="GO:0003796">
    <property type="term" value="F:lysozyme activity"/>
    <property type="evidence" value="ECO:0007669"/>
    <property type="project" value="UniProtKB-EC"/>
</dbReference>
<accession>A0A8C8SMJ8</accession>
<keyword evidence="3" id="KW-0929">Antimicrobial</keyword>
<name>A0A8C8SMJ8_9SAUR</name>
<dbReference type="GO" id="GO:0050830">
    <property type="term" value="P:defense response to Gram-positive bacterium"/>
    <property type="evidence" value="ECO:0007669"/>
    <property type="project" value="TreeGrafter"/>
</dbReference>
<dbReference type="InterPro" id="IPR000974">
    <property type="entry name" value="Glyco_hydro_22_lys"/>
</dbReference>
<dbReference type="GO" id="GO:0050829">
    <property type="term" value="P:defense response to Gram-negative bacterium"/>
    <property type="evidence" value="ECO:0007669"/>
    <property type="project" value="TreeGrafter"/>
</dbReference>
<keyword evidence="5" id="KW-0378">Hydrolase</keyword>
<dbReference type="InterPro" id="IPR023346">
    <property type="entry name" value="Lysozyme-like_dom_sf"/>
</dbReference>
<evidence type="ECO:0000256" key="4">
    <source>
        <dbReference type="ARBA" id="ARBA00022638"/>
    </source>
</evidence>
<dbReference type="SUPFAM" id="SSF53955">
    <property type="entry name" value="Lysozyme-like"/>
    <property type="match status" value="1"/>
</dbReference>
<evidence type="ECO:0000256" key="6">
    <source>
        <dbReference type="ARBA" id="ARBA00023157"/>
    </source>
</evidence>
<evidence type="ECO:0000256" key="1">
    <source>
        <dbReference type="ARBA" id="ARBA00000632"/>
    </source>
</evidence>
<evidence type="ECO:0000313" key="10">
    <source>
        <dbReference type="Proteomes" id="UP000694393"/>
    </source>
</evidence>
<dbReference type="PANTHER" id="PTHR11407:SF28">
    <property type="entry name" value="LYSOZYME C"/>
    <property type="match status" value="1"/>
</dbReference>
<reference evidence="9" key="1">
    <citation type="submission" date="2025-08" db="UniProtKB">
        <authorList>
            <consortium name="Ensembl"/>
        </authorList>
    </citation>
    <scope>IDENTIFICATION</scope>
</reference>
<dbReference type="Ensembl" id="ENSPCET00000022823.1">
    <property type="protein sequence ID" value="ENSPCEP00000022073.1"/>
    <property type="gene ID" value="ENSPCEG00000016897.1"/>
</dbReference>
<dbReference type="InterPro" id="IPR001916">
    <property type="entry name" value="Glyco_hydro_22"/>
</dbReference>
<dbReference type="PRINTS" id="PR00137">
    <property type="entry name" value="LYSOZYME"/>
</dbReference>
<evidence type="ECO:0000256" key="2">
    <source>
        <dbReference type="ARBA" id="ARBA00012732"/>
    </source>
</evidence>
<proteinExistence type="inferred from homology"/>
<dbReference type="Pfam" id="PF00062">
    <property type="entry name" value="Lys"/>
    <property type="match status" value="1"/>
</dbReference>
<evidence type="ECO:0000313" key="9">
    <source>
        <dbReference type="Ensembl" id="ENSPCEP00000022073.1"/>
    </source>
</evidence>
<protein>
    <recommendedName>
        <fullName evidence="2">lysozyme</fullName>
        <ecNumber evidence="2">3.2.1.17</ecNumber>
    </recommendedName>
</protein>
<dbReference type="Proteomes" id="UP000694393">
    <property type="component" value="Unplaced"/>
</dbReference>
<dbReference type="PANTHER" id="PTHR11407">
    <property type="entry name" value="LYSOZYME C"/>
    <property type="match status" value="1"/>
</dbReference>
<keyword evidence="7" id="KW-0326">Glycosidase</keyword>
<sequence length="154" mass="17592">MLRNTAPALLQYGHNPRDKYGMDPSLNLIIPRCELVQILRRAGLEGFVRRTVADWTCLVQHESNYNTRAINRNKNRSTDYGLFQINSKYWCFDGRTPGARNACGIHCNSKKSGGGRDPHPTWPHHPIQPLSTLPWKGWQIEQLAGREQGTCRPQ</sequence>
<keyword evidence="6" id="KW-1015">Disulfide bond</keyword>
<keyword evidence="10" id="KW-1185">Reference proteome</keyword>
<organism evidence="9 10">
    <name type="scientific">Pelusios castaneus</name>
    <name type="common">West African mud turtle</name>
    <dbReference type="NCBI Taxonomy" id="367368"/>
    <lineage>
        <taxon>Eukaryota</taxon>
        <taxon>Metazoa</taxon>
        <taxon>Chordata</taxon>
        <taxon>Craniata</taxon>
        <taxon>Vertebrata</taxon>
        <taxon>Euteleostomi</taxon>
        <taxon>Archelosauria</taxon>
        <taxon>Testudinata</taxon>
        <taxon>Testudines</taxon>
        <taxon>Pleurodira</taxon>
        <taxon>Pelomedusidae</taxon>
        <taxon>Pelusios</taxon>
    </lineage>
</organism>
<dbReference type="Gene3D" id="1.10.530.10">
    <property type="match status" value="1"/>
</dbReference>
<dbReference type="GO" id="GO:0031640">
    <property type="term" value="P:killing of cells of another organism"/>
    <property type="evidence" value="ECO:0007669"/>
    <property type="project" value="UniProtKB-KW"/>
</dbReference>
<evidence type="ECO:0000256" key="8">
    <source>
        <dbReference type="RuleBase" id="RU004440"/>
    </source>
</evidence>
<keyword evidence="4" id="KW-0081">Bacteriolytic enzyme</keyword>
<evidence type="ECO:0000256" key="7">
    <source>
        <dbReference type="ARBA" id="ARBA00023295"/>
    </source>
</evidence>
<dbReference type="AlphaFoldDB" id="A0A8C8SMJ8"/>